<dbReference type="Proteomes" id="UP000035170">
    <property type="component" value="Unassembled WGS sequence"/>
</dbReference>
<dbReference type="EMBL" id="JZWI01000006">
    <property type="protein sequence ID" value="KLN57640.1"/>
    <property type="molecule type" value="Genomic_DNA"/>
</dbReference>
<evidence type="ECO:0000313" key="2">
    <source>
        <dbReference type="Proteomes" id="UP000035170"/>
    </source>
</evidence>
<proteinExistence type="predicted"/>
<name>A0A0H2MLH9_VARPD</name>
<organism evidence="1 2">
    <name type="scientific">Variovorax paradoxus</name>
    <dbReference type="NCBI Taxonomy" id="34073"/>
    <lineage>
        <taxon>Bacteria</taxon>
        <taxon>Pseudomonadati</taxon>
        <taxon>Pseudomonadota</taxon>
        <taxon>Betaproteobacteria</taxon>
        <taxon>Burkholderiales</taxon>
        <taxon>Comamonadaceae</taxon>
        <taxon>Variovorax</taxon>
    </lineage>
</organism>
<gene>
    <name evidence="1" type="ORF">VPARA_11530</name>
</gene>
<evidence type="ECO:0000313" key="1">
    <source>
        <dbReference type="EMBL" id="KLN57640.1"/>
    </source>
</evidence>
<reference evidence="1 2" key="1">
    <citation type="submission" date="2015-03" db="EMBL/GenBank/DDBJ databases">
        <title>Genome sequence of Variovorax paradoxus TBEA6.</title>
        <authorList>
            <person name="Poehlein A."/>
            <person name="Schuldes J."/>
            <person name="Wuebbeler J.H."/>
            <person name="Hiessl S."/>
            <person name="Steinbuechel A."/>
            <person name="Daniel R."/>
        </authorList>
    </citation>
    <scope>NUCLEOTIDE SEQUENCE [LARGE SCALE GENOMIC DNA]</scope>
    <source>
        <strain evidence="1 2">TBEA6</strain>
    </source>
</reference>
<keyword evidence="2" id="KW-1185">Reference proteome</keyword>
<sequence>MRRRPSWFVGAALIALGQHRAGDTTTPFSAADLARWVPAYPKPSTPMLAIKVLTTHEYVTQVPLTGFPPPCIRPVNYWLLTPAGAEAAKAALQSDRALHPAAYGANTPQAAVDPFALRVWSLLRIRKALTADEAASLLSDAGDDIPATRSQIGALLLAWSRSAPKAVQISAKRVNGFKRYVLLIDLGSSPPAAPAKKGFKA</sequence>
<accession>A0A0H2MLH9</accession>
<comment type="caution">
    <text evidence="1">The sequence shown here is derived from an EMBL/GenBank/DDBJ whole genome shotgun (WGS) entry which is preliminary data.</text>
</comment>
<dbReference type="AlphaFoldDB" id="A0A0H2MLH9"/>
<dbReference type="PATRIC" id="fig|34073.19.peg.1173"/>
<protein>
    <submittedName>
        <fullName evidence="1">Uncharacterized protein</fullName>
    </submittedName>
</protein>